<dbReference type="InParanoid" id="A0A409X9M5"/>
<feature type="compositionally biased region" description="Polar residues" evidence="1">
    <location>
        <begin position="309"/>
        <end position="324"/>
    </location>
</feature>
<gene>
    <name evidence="3" type="ORF">CVT25_008113</name>
</gene>
<keyword evidence="2" id="KW-1133">Transmembrane helix</keyword>
<evidence type="ECO:0000313" key="4">
    <source>
        <dbReference type="Proteomes" id="UP000283269"/>
    </source>
</evidence>
<feature type="transmembrane region" description="Helical" evidence="2">
    <location>
        <begin position="173"/>
        <end position="198"/>
    </location>
</feature>
<keyword evidence="4" id="KW-1185">Reference proteome</keyword>
<name>A0A409X9M5_PSICY</name>
<dbReference type="EMBL" id="NHYD01002283">
    <property type="protein sequence ID" value="PPQ87417.1"/>
    <property type="molecule type" value="Genomic_DNA"/>
</dbReference>
<protein>
    <submittedName>
        <fullName evidence="3">Uncharacterized protein</fullName>
    </submittedName>
</protein>
<feature type="transmembrane region" description="Helical" evidence="2">
    <location>
        <begin position="218"/>
        <end position="240"/>
    </location>
</feature>
<comment type="caution">
    <text evidence="3">The sequence shown here is derived from an EMBL/GenBank/DDBJ whole genome shotgun (WGS) entry which is preliminary data.</text>
</comment>
<evidence type="ECO:0000256" key="2">
    <source>
        <dbReference type="SAM" id="Phobius"/>
    </source>
</evidence>
<keyword evidence="2" id="KW-0812">Transmembrane</keyword>
<dbReference type="AlphaFoldDB" id="A0A409X9M5"/>
<dbReference type="Proteomes" id="UP000283269">
    <property type="component" value="Unassembled WGS sequence"/>
</dbReference>
<feature type="region of interest" description="Disordered" evidence="1">
    <location>
        <begin position="308"/>
        <end position="385"/>
    </location>
</feature>
<feature type="transmembrane region" description="Helical" evidence="2">
    <location>
        <begin position="246"/>
        <end position="265"/>
    </location>
</feature>
<dbReference type="OrthoDB" id="2756618at2759"/>
<accession>A0A409X9M5</accession>
<keyword evidence="2" id="KW-0472">Membrane</keyword>
<feature type="transmembrane region" description="Helical" evidence="2">
    <location>
        <begin position="137"/>
        <end position="161"/>
    </location>
</feature>
<proteinExistence type="predicted"/>
<feature type="transmembrane region" description="Helical" evidence="2">
    <location>
        <begin position="16"/>
        <end position="37"/>
    </location>
</feature>
<feature type="transmembrane region" description="Helical" evidence="2">
    <location>
        <begin position="102"/>
        <end position="125"/>
    </location>
</feature>
<sequence length="385" mass="42003">MHTALTNQPPLNIARFSGFFIESVITGVYWVHFWSYIENVRKRSKMTGENMFKTPMFAVGATLFVAATGHFLVLVISSFIALANCTNTDTPLNQRGYLSLSASWSIAYNAFYIAVPVVADAFLIYRLFIVWERNYMITIPAALLCISLLGTAAVAAHLFTASINSIFDRSRRWIVATFALTFACNIYCTFFIALRVVLAQRRVRSTKVTSQSKLQRYIEILVQSAALYCLLVCLSLIFSVLESNALYMSVAATSPVIGICFCMIVTRPYNSETGQTFGAVTSVPHPWHGINNAPGAFDEAHTIIVQEPPSASDSHSSGGTQAGTPQLGDPEQGADTMDSGRRELNSVIGEQSFKSALDMPPATESSDGIASDVEKAPVAERSAIN</sequence>
<reference evidence="3 4" key="1">
    <citation type="journal article" date="2018" name="Evol. Lett.">
        <title>Horizontal gene cluster transfer increased hallucinogenic mushroom diversity.</title>
        <authorList>
            <person name="Reynolds H.T."/>
            <person name="Vijayakumar V."/>
            <person name="Gluck-Thaler E."/>
            <person name="Korotkin H.B."/>
            <person name="Matheny P.B."/>
            <person name="Slot J.C."/>
        </authorList>
    </citation>
    <scope>NUCLEOTIDE SEQUENCE [LARGE SCALE GENOMIC DNA]</scope>
    <source>
        <strain evidence="3 4">2631</strain>
    </source>
</reference>
<organism evidence="3 4">
    <name type="scientific">Psilocybe cyanescens</name>
    <dbReference type="NCBI Taxonomy" id="93625"/>
    <lineage>
        <taxon>Eukaryota</taxon>
        <taxon>Fungi</taxon>
        <taxon>Dikarya</taxon>
        <taxon>Basidiomycota</taxon>
        <taxon>Agaricomycotina</taxon>
        <taxon>Agaricomycetes</taxon>
        <taxon>Agaricomycetidae</taxon>
        <taxon>Agaricales</taxon>
        <taxon>Agaricineae</taxon>
        <taxon>Strophariaceae</taxon>
        <taxon>Psilocybe</taxon>
    </lineage>
</organism>
<evidence type="ECO:0000256" key="1">
    <source>
        <dbReference type="SAM" id="MobiDB-lite"/>
    </source>
</evidence>
<evidence type="ECO:0000313" key="3">
    <source>
        <dbReference type="EMBL" id="PPQ87417.1"/>
    </source>
</evidence>
<feature type="transmembrane region" description="Helical" evidence="2">
    <location>
        <begin position="57"/>
        <end position="82"/>
    </location>
</feature>